<dbReference type="Proteomes" id="UP000472270">
    <property type="component" value="Unassembled WGS sequence"/>
</dbReference>
<evidence type="ECO:0000313" key="1">
    <source>
        <dbReference type="Ensembl" id="ENSSRHP00000054995.1"/>
    </source>
</evidence>
<name>A0A673JLX7_9TELE</name>
<reference evidence="1" key="1">
    <citation type="submission" date="2025-08" db="UniProtKB">
        <authorList>
            <consortium name="Ensembl"/>
        </authorList>
    </citation>
    <scope>IDENTIFICATION</scope>
</reference>
<dbReference type="AlphaFoldDB" id="A0A673JLX7"/>
<sequence length="64" mass="7085">MQAAPFQYDFYSEENAPKWRGLLVPSLNKVRQLSINQSTYTTSVISVHAFPGIRTPDLDVASAG</sequence>
<dbReference type="Ensembl" id="ENSSRHT00000056538.1">
    <property type="protein sequence ID" value="ENSSRHP00000054995.1"/>
    <property type="gene ID" value="ENSSRHG00000027694.1"/>
</dbReference>
<protein>
    <submittedName>
        <fullName evidence="1">Uncharacterized protein</fullName>
    </submittedName>
</protein>
<evidence type="ECO:0000313" key="2">
    <source>
        <dbReference type="Proteomes" id="UP000472270"/>
    </source>
</evidence>
<keyword evidence="2" id="KW-1185">Reference proteome</keyword>
<proteinExistence type="predicted"/>
<accession>A0A673JLX7</accession>
<reference evidence="1" key="2">
    <citation type="submission" date="2025-09" db="UniProtKB">
        <authorList>
            <consortium name="Ensembl"/>
        </authorList>
    </citation>
    <scope>IDENTIFICATION</scope>
</reference>
<organism evidence="1 2">
    <name type="scientific">Sinocyclocheilus rhinocerous</name>
    <dbReference type="NCBI Taxonomy" id="307959"/>
    <lineage>
        <taxon>Eukaryota</taxon>
        <taxon>Metazoa</taxon>
        <taxon>Chordata</taxon>
        <taxon>Craniata</taxon>
        <taxon>Vertebrata</taxon>
        <taxon>Euteleostomi</taxon>
        <taxon>Actinopterygii</taxon>
        <taxon>Neopterygii</taxon>
        <taxon>Teleostei</taxon>
        <taxon>Ostariophysi</taxon>
        <taxon>Cypriniformes</taxon>
        <taxon>Cyprinidae</taxon>
        <taxon>Cyprininae</taxon>
        <taxon>Sinocyclocheilus</taxon>
    </lineage>
</organism>